<dbReference type="Pfam" id="PF17781">
    <property type="entry name" value="RPN1_RPN2_N"/>
    <property type="match status" value="1"/>
</dbReference>
<dbReference type="Proteomes" id="UP000324222">
    <property type="component" value="Unassembled WGS sequence"/>
</dbReference>
<dbReference type="PANTHER" id="PTHR10943">
    <property type="entry name" value="26S PROTEASOME NON-ATPASE REGULATORY SUBUNIT"/>
    <property type="match status" value="1"/>
</dbReference>
<dbReference type="AlphaFoldDB" id="A0A5B7F441"/>
<gene>
    <name evidence="3" type="primary">PSMD2_2</name>
    <name evidence="3" type="ORF">E2C01_033574</name>
</gene>
<evidence type="ECO:0000313" key="4">
    <source>
        <dbReference type="Proteomes" id="UP000324222"/>
    </source>
</evidence>
<dbReference type="GO" id="GO:0034515">
    <property type="term" value="C:proteasome storage granule"/>
    <property type="evidence" value="ECO:0007669"/>
    <property type="project" value="TreeGrafter"/>
</dbReference>
<feature type="domain" description="RPN1 N-terminal" evidence="2">
    <location>
        <begin position="107"/>
        <end position="224"/>
    </location>
</feature>
<keyword evidence="3" id="KW-0647">Proteasome</keyword>
<dbReference type="GO" id="GO:0008540">
    <property type="term" value="C:proteasome regulatory particle, base subcomplex"/>
    <property type="evidence" value="ECO:0007669"/>
    <property type="project" value="TreeGrafter"/>
</dbReference>
<reference evidence="3 4" key="1">
    <citation type="submission" date="2019-05" db="EMBL/GenBank/DDBJ databases">
        <title>Another draft genome of Portunus trituberculatus and its Hox gene families provides insights of decapod evolution.</title>
        <authorList>
            <person name="Jeong J.-H."/>
            <person name="Song I."/>
            <person name="Kim S."/>
            <person name="Choi T."/>
            <person name="Kim D."/>
            <person name="Ryu S."/>
            <person name="Kim W."/>
        </authorList>
    </citation>
    <scope>NUCLEOTIDE SEQUENCE [LARGE SCALE GENOMIC DNA]</scope>
    <source>
        <tissue evidence="3">Muscle</tissue>
    </source>
</reference>
<comment type="caution">
    <text evidence="3">The sequence shown here is derived from an EMBL/GenBank/DDBJ whole genome shotgun (WGS) entry which is preliminary data.</text>
</comment>
<evidence type="ECO:0000259" key="2">
    <source>
        <dbReference type="Pfam" id="PF17781"/>
    </source>
</evidence>
<keyword evidence="4" id="KW-1185">Reference proteome</keyword>
<dbReference type="OrthoDB" id="10252509at2759"/>
<dbReference type="GO" id="GO:0005634">
    <property type="term" value="C:nucleus"/>
    <property type="evidence" value="ECO:0007669"/>
    <property type="project" value="TreeGrafter"/>
</dbReference>
<keyword evidence="1" id="KW-0677">Repeat</keyword>
<proteinExistence type="predicted"/>
<dbReference type="GO" id="GO:0043161">
    <property type="term" value="P:proteasome-mediated ubiquitin-dependent protein catabolic process"/>
    <property type="evidence" value="ECO:0007669"/>
    <property type="project" value="TreeGrafter"/>
</dbReference>
<organism evidence="3 4">
    <name type="scientific">Portunus trituberculatus</name>
    <name type="common">Swimming crab</name>
    <name type="synonym">Neptunus trituberculatus</name>
    <dbReference type="NCBI Taxonomy" id="210409"/>
    <lineage>
        <taxon>Eukaryota</taxon>
        <taxon>Metazoa</taxon>
        <taxon>Ecdysozoa</taxon>
        <taxon>Arthropoda</taxon>
        <taxon>Crustacea</taxon>
        <taxon>Multicrustacea</taxon>
        <taxon>Malacostraca</taxon>
        <taxon>Eumalacostraca</taxon>
        <taxon>Eucarida</taxon>
        <taxon>Decapoda</taxon>
        <taxon>Pleocyemata</taxon>
        <taxon>Brachyura</taxon>
        <taxon>Eubrachyura</taxon>
        <taxon>Portunoidea</taxon>
        <taxon>Portunidae</taxon>
        <taxon>Portuninae</taxon>
        <taxon>Portunus</taxon>
    </lineage>
</organism>
<evidence type="ECO:0000313" key="3">
    <source>
        <dbReference type="EMBL" id="MPC40019.1"/>
    </source>
</evidence>
<sequence length="249" mass="28549">MKHVIGNLDTGKIHCVRYSVVPLLREKLDIISKVEADEKLHEVGRFYSINESTVRNMYRSPLWVTGVVICRLEMGKDDLCVGTYVSRLEEVSEKSCQIPPLAPGPIDIHEKIKDVSLKKFAADIVSVLAMTMSEERECLKYRLLGERGEVGNWGHEYVRHLAGEIAQEWETLGEDDDTRRAELIADAHVIVPYHMKHNAEAEACDLLMEMEQLDLLTSKDYVDKVGRILKLCAFQWYSLPKNFFIITRQ</sequence>
<protein>
    <submittedName>
        <fullName evidence="3">26S proteasome non-ATPase regulatory subunit 2</fullName>
    </submittedName>
</protein>
<accession>A0A5B7F441</accession>
<dbReference type="InterPro" id="IPR040892">
    <property type="entry name" value="RPN1_N"/>
</dbReference>
<dbReference type="EMBL" id="VSRR010004549">
    <property type="protein sequence ID" value="MPC40019.1"/>
    <property type="molecule type" value="Genomic_DNA"/>
</dbReference>
<name>A0A5B7F441_PORTR</name>
<evidence type="ECO:0000256" key="1">
    <source>
        <dbReference type="ARBA" id="ARBA00022737"/>
    </source>
</evidence>
<dbReference type="PANTHER" id="PTHR10943:SF1">
    <property type="entry name" value="26S PROTEASOME NON-ATPASE REGULATORY SUBUNIT 2"/>
    <property type="match status" value="1"/>
</dbReference>